<dbReference type="OrthoDB" id="9803141at2"/>
<dbReference type="PANTHER" id="PTHR12725:SF117">
    <property type="entry name" value="HALOACID DEHALOGENASE-LIKE HYDROLASE"/>
    <property type="match status" value="1"/>
</dbReference>
<evidence type="ECO:0000313" key="1">
    <source>
        <dbReference type="EMBL" id="TCO15393.1"/>
    </source>
</evidence>
<dbReference type="InterPro" id="IPR010237">
    <property type="entry name" value="Pyr-5-nucltdase"/>
</dbReference>
<dbReference type="SUPFAM" id="SSF56784">
    <property type="entry name" value="HAD-like"/>
    <property type="match status" value="1"/>
</dbReference>
<dbReference type="Proteomes" id="UP000294508">
    <property type="component" value="Unassembled WGS sequence"/>
</dbReference>
<dbReference type="InterPro" id="IPR023214">
    <property type="entry name" value="HAD_sf"/>
</dbReference>
<accession>A0A4R2GWZ7</accession>
<evidence type="ECO:0000313" key="2">
    <source>
        <dbReference type="Proteomes" id="UP000294508"/>
    </source>
</evidence>
<dbReference type="SFLD" id="SFLDS00003">
    <property type="entry name" value="Haloacid_Dehalogenase"/>
    <property type="match status" value="1"/>
</dbReference>
<dbReference type="Gene3D" id="1.10.150.450">
    <property type="match status" value="1"/>
</dbReference>
<reference evidence="1 2" key="1">
    <citation type="journal article" date="2015" name="Stand. Genomic Sci.">
        <title>Genomic Encyclopedia of Bacterial and Archaeal Type Strains, Phase III: the genomes of soil and plant-associated and newly described type strains.</title>
        <authorList>
            <person name="Whitman W.B."/>
            <person name="Woyke T."/>
            <person name="Klenk H.P."/>
            <person name="Zhou Y."/>
            <person name="Lilburn T.G."/>
            <person name="Beck B.J."/>
            <person name="De Vos P."/>
            <person name="Vandamme P."/>
            <person name="Eisen J.A."/>
            <person name="Garrity G."/>
            <person name="Hugenholtz P."/>
            <person name="Kyrpides N.C."/>
        </authorList>
    </citation>
    <scope>NUCLEOTIDE SEQUENCE [LARGE SCALE GENOMIC DNA]</scope>
    <source>
        <strain evidence="1 2">VKM Ac-2572</strain>
    </source>
</reference>
<dbReference type="NCBIfam" id="TIGR01993">
    <property type="entry name" value="Pyr-5-nucltdase"/>
    <property type="match status" value="1"/>
</dbReference>
<gene>
    <name evidence="1" type="ORF">EV652_12251</name>
</gene>
<dbReference type="Pfam" id="PF00702">
    <property type="entry name" value="Hydrolase"/>
    <property type="match status" value="1"/>
</dbReference>
<dbReference type="InterPro" id="IPR006439">
    <property type="entry name" value="HAD-SF_hydro_IA"/>
</dbReference>
<keyword evidence="2" id="KW-1185">Reference proteome</keyword>
<dbReference type="SFLD" id="SFLDG01132">
    <property type="entry name" value="C1.5.3:_5'-Nucleotidase_Like"/>
    <property type="match status" value="1"/>
</dbReference>
<keyword evidence="1" id="KW-0378">Hydrolase</keyword>
<protein>
    <submittedName>
        <fullName evidence="1">Putative hydrolase of the HAD superfamily</fullName>
    </submittedName>
</protein>
<dbReference type="AlphaFoldDB" id="A0A4R2GWZ7"/>
<proteinExistence type="predicted"/>
<dbReference type="GO" id="GO:0016787">
    <property type="term" value="F:hydrolase activity"/>
    <property type="evidence" value="ECO:0007669"/>
    <property type="project" value="UniProtKB-KW"/>
</dbReference>
<dbReference type="NCBIfam" id="TIGR01509">
    <property type="entry name" value="HAD-SF-IA-v3"/>
    <property type="match status" value="1"/>
</dbReference>
<dbReference type="Gene3D" id="3.40.50.1000">
    <property type="entry name" value="HAD superfamily/HAD-like"/>
    <property type="match status" value="1"/>
</dbReference>
<comment type="caution">
    <text evidence="1">The sequence shown here is derived from an EMBL/GenBank/DDBJ whole genome shotgun (WGS) entry which is preliminary data.</text>
</comment>
<dbReference type="EMBL" id="SLWN01000022">
    <property type="protein sequence ID" value="TCO15393.1"/>
    <property type="molecule type" value="Genomic_DNA"/>
</dbReference>
<organism evidence="1 2">
    <name type="scientific">Kribbella steppae</name>
    <dbReference type="NCBI Taxonomy" id="2512223"/>
    <lineage>
        <taxon>Bacteria</taxon>
        <taxon>Bacillati</taxon>
        <taxon>Actinomycetota</taxon>
        <taxon>Actinomycetes</taxon>
        <taxon>Propionibacteriales</taxon>
        <taxon>Kribbellaceae</taxon>
        <taxon>Kribbella</taxon>
    </lineage>
</organism>
<sequence>MLTDIDTWVLDLDNTLYPADSALAAQVTHGILSSVAEFYGTDVVGARQIQADLVAEYGTSLRGAMTTRNIDPHEFLSFERRIDYSVLSPDPALAAALTALPGRCFVYTNGSAYHAEQALRQLGLTACFDGIFDILAGDLIPKPYEESLDAFLTRFTVDPGRAVMFDDLPVNLEVPRARGMATVLVGGPPAAGNGASYREVGVRQWQVWDLPSFLHSLTAPAVNPSTM</sequence>
<dbReference type="PANTHER" id="PTHR12725">
    <property type="entry name" value="HALOACID DEHALOGENASE-LIKE HYDROLASE"/>
    <property type="match status" value="1"/>
</dbReference>
<dbReference type="InterPro" id="IPR036412">
    <property type="entry name" value="HAD-like_sf"/>
</dbReference>
<name>A0A4R2GWZ7_9ACTN</name>
<dbReference type="RefSeq" id="WP_132215887.1">
    <property type="nucleotide sequence ID" value="NZ_SLWN01000022.1"/>
</dbReference>
<dbReference type="SFLD" id="SFLDG01129">
    <property type="entry name" value="C1.5:_HAD__Beta-PGM__Phosphata"/>
    <property type="match status" value="1"/>
</dbReference>